<dbReference type="SUPFAM" id="SSF48340">
    <property type="entry name" value="Interferon-induced guanylate-binding protein 1 (GBP1), C-terminal domain"/>
    <property type="match status" value="1"/>
</dbReference>
<evidence type="ECO:0000313" key="8">
    <source>
        <dbReference type="Proteomes" id="UP000002630"/>
    </source>
</evidence>
<dbReference type="GO" id="GO:0003924">
    <property type="term" value="F:GTPase activity"/>
    <property type="evidence" value="ECO:0007669"/>
    <property type="project" value="InterPro"/>
</dbReference>
<evidence type="ECO:0000256" key="4">
    <source>
        <dbReference type="PROSITE-ProRule" id="PRU01052"/>
    </source>
</evidence>
<keyword evidence="2" id="KW-0378">Hydrolase</keyword>
<dbReference type="InterPro" id="IPR027417">
    <property type="entry name" value="P-loop_NTPase"/>
</dbReference>
<dbReference type="PROSITE" id="PS51715">
    <property type="entry name" value="G_GB1_RHD3"/>
    <property type="match status" value="1"/>
</dbReference>
<evidence type="ECO:0000256" key="3">
    <source>
        <dbReference type="ARBA" id="ARBA00023134"/>
    </source>
</evidence>
<name>D7FX45_ECTSI</name>
<dbReference type="Gene3D" id="3.40.50.300">
    <property type="entry name" value="P-loop containing nucleotide triphosphate hydrolases"/>
    <property type="match status" value="1"/>
</dbReference>
<gene>
    <name evidence="7" type="primary">Atlastin</name>
    <name evidence="7" type="ORF">Esi_0032_0099</name>
</gene>
<feature type="region of interest" description="Disordered" evidence="5">
    <location>
        <begin position="160"/>
        <end position="193"/>
    </location>
</feature>
<dbReference type="InterPro" id="IPR030386">
    <property type="entry name" value="G_GB1_RHD3_dom"/>
</dbReference>
<dbReference type="OMA" id="GQVMFKR"/>
<keyword evidence="8" id="KW-1185">Reference proteome</keyword>
<dbReference type="AlphaFoldDB" id="D7FX45"/>
<keyword evidence="1" id="KW-0547">Nucleotide-binding</keyword>
<organism evidence="7 8">
    <name type="scientific">Ectocarpus siliculosus</name>
    <name type="common">Brown alga</name>
    <name type="synonym">Conferva siliculosa</name>
    <dbReference type="NCBI Taxonomy" id="2880"/>
    <lineage>
        <taxon>Eukaryota</taxon>
        <taxon>Sar</taxon>
        <taxon>Stramenopiles</taxon>
        <taxon>Ochrophyta</taxon>
        <taxon>PX clade</taxon>
        <taxon>Phaeophyceae</taxon>
        <taxon>Ectocarpales</taxon>
        <taxon>Ectocarpaceae</taxon>
        <taxon>Ectocarpus</taxon>
    </lineage>
</organism>
<proteinExistence type="inferred from homology"/>
<dbReference type="SUPFAM" id="SSF52540">
    <property type="entry name" value="P-loop containing nucleoside triphosphate hydrolases"/>
    <property type="match status" value="1"/>
</dbReference>
<dbReference type="Gene3D" id="1.20.58.420">
    <property type="entry name" value="AHSP"/>
    <property type="match status" value="1"/>
</dbReference>
<evidence type="ECO:0000256" key="1">
    <source>
        <dbReference type="ARBA" id="ARBA00022741"/>
    </source>
</evidence>
<dbReference type="GO" id="GO:0005525">
    <property type="term" value="F:GTP binding"/>
    <property type="evidence" value="ECO:0007669"/>
    <property type="project" value="UniProtKB-KW"/>
</dbReference>
<accession>D7FX45</accession>
<evidence type="ECO:0000256" key="5">
    <source>
        <dbReference type="SAM" id="MobiDB-lite"/>
    </source>
</evidence>
<evidence type="ECO:0000313" key="7">
    <source>
        <dbReference type="EMBL" id="CBJ26378.1"/>
    </source>
</evidence>
<dbReference type="EMBL" id="FN649729">
    <property type="protein sequence ID" value="CBJ26378.1"/>
    <property type="molecule type" value="Genomic_DNA"/>
</dbReference>
<protein>
    <submittedName>
        <fullName evidence="7">Atlastin, dynamin-related GTPase</fullName>
    </submittedName>
</protein>
<dbReference type="InParanoid" id="D7FX45"/>
<dbReference type="PANTHER" id="PTHR10751">
    <property type="entry name" value="GUANYLATE BINDING PROTEIN"/>
    <property type="match status" value="1"/>
</dbReference>
<reference evidence="7 8" key="1">
    <citation type="journal article" date="2010" name="Nature">
        <title>The Ectocarpus genome and the independent evolution of multicellularity in brown algae.</title>
        <authorList>
            <person name="Cock J.M."/>
            <person name="Sterck L."/>
            <person name="Rouze P."/>
            <person name="Scornet D."/>
            <person name="Allen A.E."/>
            <person name="Amoutzias G."/>
            <person name="Anthouard V."/>
            <person name="Artiguenave F."/>
            <person name="Aury J.M."/>
            <person name="Badger J.H."/>
            <person name="Beszteri B."/>
            <person name="Billiau K."/>
            <person name="Bonnet E."/>
            <person name="Bothwell J.H."/>
            <person name="Bowler C."/>
            <person name="Boyen C."/>
            <person name="Brownlee C."/>
            <person name="Carrano C.J."/>
            <person name="Charrier B."/>
            <person name="Cho G.Y."/>
            <person name="Coelho S.M."/>
            <person name="Collen J."/>
            <person name="Corre E."/>
            <person name="Da Silva C."/>
            <person name="Delage L."/>
            <person name="Delaroque N."/>
            <person name="Dittami S.M."/>
            <person name="Doulbeau S."/>
            <person name="Elias M."/>
            <person name="Farnham G."/>
            <person name="Gachon C.M."/>
            <person name="Gschloessl B."/>
            <person name="Heesch S."/>
            <person name="Jabbari K."/>
            <person name="Jubin C."/>
            <person name="Kawai H."/>
            <person name="Kimura K."/>
            <person name="Kloareg B."/>
            <person name="Kupper F.C."/>
            <person name="Lang D."/>
            <person name="Le Bail A."/>
            <person name="Leblanc C."/>
            <person name="Lerouge P."/>
            <person name="Lohr M."/>
            <person name="Lopez P.J."/>
            <person name="Martens C."/>
            <person name="Maumus F."/>
            <person name="Michel G."/>
            <person name="Miranda-Saavedra D."/>
            <person name="Morales J."/>
            <person name="Moreau H."/>
            <person name="Motomura T."/>
            <person name="Nagasato C."/>
            <person name="Napoli C.A."/>
            <person name="Nelson D.R."/>
            <person name="Nyvall-Collen P."/>
            <person name="Peters A.F."/>
            <person name="Pommier C."/>
            <person name="Potin P."/>
            <person name="Poulain J."/>
            <person name="Quesneville H."/>
            <person name="Read B."/>
            <person name="Rensing S.A."/>
            <person name="Ritter A."/>
            <person name="Rousvoal S."/>
            <person name="Samanta M."/>
            <person name="Samson G."/>
            <person name="Schroeder D.C."/>
            <person name="Segurens B."/>
            <person name="Strittmatter M."/>
            <person name="Tonon T."/>
            <person name="Tregear J.W."/>
            <person name="Valentin K."/>
            <person name="von Dassow P."/>
            <person name="Yamagishi T."/>
            <person name="Van de Peer Y."/>
            <person name="Wincker P."/>
        </authorList>
    </citation>
    <scope>NUCLEOTIDE SEQUENCE [LARGE SCALE GENOMIC DNA]</scope>
    <source>
        <strain evidence="8">Ec32 / CCAP1310/4</strain>
    </source>
</reference>
<dbReference type="OrthoDB" id="7788754at2759"/>
<dbReference type="InterPro" id="IPR036543">
    <property type="entry name" value="Guanylate-bd_C_sf"/>
</dbReference>
<dbReference type="eggNOG" id="KOG2037">
    <property type="taxonomic scope" value="Eukaryota"/>
</dbReference>
<evidence type="ECO:0000256" key="2">
    <source>
        <dbReference type="ARBA" id="ARBA00022801"/>
    </source>
</evidence>
<dbReference type="Proteomes" id="UP000002630">
    <property type="component" value="Linkage Group LG04"/>
</dbReference>
<dbReference type="EMBL" id="FN648509">
    <property type="protein sequence ID" value="CBJ26378.1"/>
    <property type="molecule type" value="Genomic_DNA"/>
</dbReference>
<feature type="region of interest" description="Disordered" evidence="5">
    <location>
        <begin position="1"/>
        <end position="91"/>
    </location>
</feature>
<evidence type="ECO:0000259" key="6">
    <source>
        <dbReference type="PROSITE" id="PS51715"/>
    </source>
</evidence>
<comment type="similarity">
    <text evidence="4">Belongs to the TRAFAC class dynamin-like GTPase superfamily. GB1/RHD3 GTPase family.</text>
</comment>
<dbReference type="InterPro" id="IPR015894">
    <property type="entry name" value="Guanylate-bd_N"/>
</dbReference>
<keyword evidence="3" id="KW-0342">GTP-binding</keyword>
<sequence length="708" mass="76765">MSSCCALAPGRAPGNRSTCREHSLSCSSPPGEPRGVDSTPSGAPGGKFQTKSGLDECPGRRVVSTRAQTAFEASGEPRAAERESRPLQLVSTGDAENDYSFKLCEENLDRVLSKVPDGMEVSVVSVVGAFRTGKSFLLSFFLRYLNSGSDDDASEAWMTADGPSLREGNRNSVKPAAGGAQGVQEEEGEGSSLRSFEWRGGVERMTTGIWMWSEPFVRRTEGGKEVAVLVVDTQGMFDNETSMGLTACIFAVSTLLSSCQIYNVEKRIQEDHLQQLALFSEYGRMALNKEYALATGADADAEVEAAAAAAAAAADRTGGDPAAGEGTGSPSLKGGATAVSTAVGFAAKAKANAEARRAAAAGEGGEAAVAAPASQDRMERPFQRLEFLVRDWQNYEDEDLPGPKLQDEMIDYLAEVIEDKGIKDLRDTREQITSCFEKISCFGLTHPGFDVVKKTFSGDISKIQPSFLRLLNTYVRHIFGELLEPKRINGRFLTAPELRNYASAYVELFHNGAHFPAARSLLEATAGAHNGNAKHVALHKYKAEMDRLLGPNATGYLSPPSFEEHEGLCREGGLGVFDAMATMGRRSEVSRVRALLLEELDDAKIRYAEANSGRNPFRGTEYWVIPMMIAFASYVARWIADLSCSAWSDSCRKTSDTLGFIYFAMVVVLLVMFRQKLKGVAEHFGHLLPVLVGNLKEQVQQANKNKTQ</sequence>
<feature type="domain" description="GB1/RHD3-type G" evidence="6">
    <location>
        <begin position="118"/>
        <end position="496"/>
    </location>
</feature>
<dbReference type="Pfam" id="PF02263">
    <property type="entry name" value="GBP"/>
    <property type="match status" value="2"/>
</dbReference>